<dbReference type="InterPro" id="IPR011009">
    <property type="entry name" value="Kinase-like_dom_sf"/>
</dbReference>
<evidence type="ECO:0000256" key="10">
    <source>
        <dbReference type="ARBA" id="ARBA00047899"/>
    </source>
</evidence>
<keyword evidence="7" id="KW-0418">Kinase</keyword>
<evidence type="ECO:0000259" key="15">
    <source>
        <dbReference type="PROSITE" id="PS50011"/>
    </source>
</evidence>
<keyword evidence="9" id="KW-1035">Host cytoplasm</keyword>
<dbReference type="InterPro" id="IPR051138">
    <property type="entry name" value="PIM_Ser/Thr_kinase"/>
</dbReference>
<evidence type="ECO:0000256" key="14">
    <source>
        <dbReference type="SAM" id="MobiDB-lite"/>
    </source>
</evidence>
<dbReference type="PROSITE" id="PS00107">
    <property type="entry name" value="PROTEIN_KINASE_ATP"/>
    <property type="match status" value="1"/>
</dbReference>
<dbReference type="AlphaFoldDB" id="A0A915EDI5"/>
<sequence>MTIGQLVGTAGGNNLAGVNCAASEKDRPTYDPYFFKRTYKLGPEIGRGGFGVVYSGFRIEDRQTVAIKYVARRNVTEWAMLKNKEVPLEIALLEQCRGCPGVIKLMDWYERPDGFLIVMERPSPYCDLFDYISDRGALDEVITRCFFKQIVETSIACAKNNVVHRDIKDENIIIDMRTGEIRLIDFGSGAFLKNAEYTDFEGTRVYSPPEWIINSRYDGLKATVWSLGILLYDMIAGDIPFHRDYEICGGAIRWRREVPAECQDLIMRCLEVDPDRRYTLEEILKHPWMVSGEIRPLTADELKLKKGGPPSASIDASAHPQLQAHSEKVNSTAPKSKINGHGSQSARGSTSKERKKQSVVIKPAVFAPTPVPEPVNNRWREERVLNYDESSDDYSQREAYSSASTQPEDQGMDHTDGLHLLQPQKISYSQNQPRK</sequence>
<dbReference type="WBParaSite" id="jg4720">
    <property type="protein sequence ID" value="jg4720"/>
    <property type="gene ID" value="jg4720"/>
</dbReference>
<dbReference type="Pfam" id="PF00069">
    <property type="entry name" value="Pkinase"/>
    <property type="match status" value="1"/>
</dbReference>
<evidence type="ECO:0000256" key="1">
    <source>
        <dbReference type="ARBA" id="ARBA00004192"/>
    </source>
</evidence>
<dbReference type="InterPro" id="IPR008271">
    <property type="entry name" value="Ser/Thr_kinase_AS"/>
</dbReference>
<evidence type="ECO:0000313" key="16">
    <source>
        <dbReference type="Proteomes" id="UP000887574"/>
    </source>
</evidence>
<evidence type="ECO:0000256" key="11">
    <source>
        <dbReference type="ARBA" id="ARBA00048679"/>
    </source>
</evidence>
<accession>A0A915EDI5</accession>
<dbReference type="InterPro" id="IPR000719">
    <property type="entry name" value="Prot_kinase_dom"/>
</dbReference>
<dbReference type="PROSITE" id="PS00108">
    <property type="entry name" value="PROTEIN_KINASE_ST"/>
    <property type="match status" value="1"/>
</dbReference>
<comment type="similarity">
    <text evidence="13">Belongs to the protein kinase superfamily.</text>
</comment>
<keyword evidence="8 12" id="KW-0067">ATP-binding</keyword>
<reference evidence="17" key="1">
    <citation type="submission" date="2022-11" db="UniProtKB">
        <authorList>
            <consortium name="WormBaseParasite"/>
        </authorList>
    </citation>
    <scope>IDENTIFICATION</scope>
</reference>
<dbReference type="GO" id="GO:0005524">
    <property type="term" value="F:ATP binding"/>
    <property type="evidence" value="ECO:0007669"/>
    <property type="project" value="UniProtKB-UniRule"/>
</dbReference>
<evidence type="ECO:0000313" key="17">
    <source>
        <dbReference type="WBParaSite" id="jg4720"/>
    </source>
</evidence>
<dbReference type="SMART" id="SM00220">
    <property type="entry name" value="S_TKc"/>
    <property type="match status" value="1"/>
</dbReference>
<comment type="catalytic activity">
    <reaction evidence="10">
        <text>L-threonyl-[protein] + ATP = O-phospho-L-threonyl-[protein] + ADP + H(+)</text>
        <dbReference type="Rhea" id="RHEA:46608"/>
        <dbReference type="Rhea" id="RHEA-COMP:11060"/>
        <dbReference type="Rhea" id="RHEA-COMP:11605"/>
        <dbReference type="ChEBI" id="CHEBI:15378"/>
        <dbReference type="ChEBI" id="CHEBI:30013"/>
        <dbReference type="ChEBI" id="CHEBI:30616"/>
        <dbReference type="ChEBI" id="CHEBI:61977"/>
        <dbReference type="ChEBI" id="CHEBI:456216"/>
        <dbReference type="EC" id="2.7.11.1"/>
    </reaction>
</comment>
<dbReference type="GO" id="GO:0004674">
    <property type="term" value="F:protein serine/threonine kinase activity"/>
    <property type="evidence" value="ECO:0007669"/>
    <property type="project" value="UniProtKB-KW"/>
</dbReference>
<dbReference type="PROSITE" id="PS50011">
    <property type="entry name" value="PROTEIN_KINASE_DOM"/>
    <property type="match status" value="1"/>
</dbReference>
<keyword evidence="5" id="KW-0808">Transferase</keyword>
<keyword evidence="6 12" id="KW-0547">Nucleotide-binding</keyword>
<evidence type="ECO:0000256" key="12">
    <source>
        <dbReference type="PROSITE-ProRule" id="PRU10141"/>
    </source>
</evidence>
<evidence type="ECO:0000256" key="8">
    <source>
        <dbReference type="ARBA" id="ARBA00022840"/>
    </source>
</evidence>
<dbReference type="CDD" id="cd14005">
    <property type="entry name" value="STKc_PIM"/>
    <property type="match status" value="1"/>
</dbReference>
<evidence type="ECO:0000256" key="5">
    <source>
        <dbReference type="ARBA" id="ARBA00022679"/>
    </source>
</evidence>
<feature type="compositionally biased region" description="Polar residues" evidence="14">
    <location>
        <begin position="424"/>
        <end position="435"/>
    </location>
</feature>
<keyword evidence="16" id="KW-1185">Reference proteome</keyword>
<feature type="compositionally biased region" description="Polar residues" evidence="14">
    <location>
        <begin position="398"/>
        <end position="408"/>
    </location>
</feature>
<name>A0A915EDI5_9BILA</name>
<dbReference type="SUPFAM" id="SSF56112">
    <property type="entry name" value="Protein kinase-like (PK-like)"/>
    <property type="match status" value="1"/>
</dbReference>
<evidence type="ECO:0000256" key="6">
    <source>
        <dbReference type="ARBA" id="ARBA00022741"/>
    </source>
</evidence>
<evidence type="ECO:0000256" key="2">
    <source>
        <dbReference type="ARBA" id="ARBA00012513"/>
    </source>
</evidence>
<dbReference type="PANTHER" id="PTHR22984:SF25">
    <property type="entry name" value="PROTEIN KINASE DOMAIN-CONTAINING PROTEIN"/>
    <property type="match status" value="1"/>
</dbReference>
<evidence type="ECO:0000256" key="13">
    <source>
        <dbReference type="RuleBase" id="RU000304"/>
    </source>
</evidence>
<protein>
    <recommendedName>
        <fullName evidence="3">Serine/threonine-protein kinase 1</fullName>
        <ecNumber evidence="2">2.7.11.1</ecNumber>
    </recommendedName>
</protein>
<dbReference type="GO" id="GO:0005737">
    <property type="term" value="C:cytoplasm"/>
    <property type="evidence" value="ECO:0007669"/>
    <property type="project" value="TreeGrafter"/>
</dbReference>
<dbReference type="EC" id="2.7.11.1" evidence="2"/>
<evidence type="ECO:0000256" key="7">
    <source>
        <dbReference type="ARBA" id="ARBA00022777"/>
    </source>
</evidence>
<evidence type="ECO:0000256" key="9">
    <source>
        <dbReference type="ARBA" id="ARBA00023200"/>
    </source>
</evidence>
<dbReference type="Gene3D" id="3.30.200.20">
    <property type="entry name" value="Phosphorylase Kinase, domain 1"/>
    <property type="match status" value="1"/>
</dbReference>
<dbReference type="Gene3D" id="1.10.510.10">
    <property type="entry name" value="Transferase(Phosphotransferase) domain 1"/>
    <property type="match status" value="1"/>
</dbReference>
<dbReference type="Proteomes" id="UP000887574">
    <property type="component" value="Unplaced"/>
</dbReference>
<dbReference type="GO" id="GO:0030430">
    <property type="term" value="C:host cell cytoplasm"/>
    <property type="evidence" value="ECO:0007669"/>
    <property type="project" value="UniProtKB-SubCell"/>
</dbReference>
<comment type="subcellular location">
    <subcellularLocation>
        <location evidence="1">Host cytoplasm</location>
    </subcellularLocation>
</comment>
<feature type="region of interest" description="Disordered" evidence="14">
    <location>
        <begin position="303"/>
        <end position="435"/>
    </location>
</feature>
<evidence type="ECO:0000256" key="4">
    <source>
        <dbReference type="ARBA" id="ARBA00022527"/>
    </source>
</evidence>
<proteinExistence type="inferred from homology"/>
<dbReference type="InterPro" id="IPR017441">
    <property type="entry name" value="Protein_kinase_ATP_BS"/>
</dbReference>
<feature type="binding site" evidence="12">
    <location>
        <position position="68"/>
    </location>
    <ligand>
        <name>ATP</name>
        <dbReference type="ChEBI" id="CHEBI:30616"/>
    </ligand>
</feature>
<dbReference type="PANTHER" id="PTHR22984">
    <property type="entry name" value="SERINE/THREONINE-PROTEIN KINASE PIM"/>
    <property type="match status" value="1"/>
</dbReference>
<dbReference type="FunFam" id="3.30.200.20:FF:000547">
    <property type="entry name" value="Serine/threonine-protein kinase prk-2"/>
    <property type="match status" value="1"/>
</dbReference>
<comment type="catalytic activity">
    <reaction evidence="11">
        <text>L-seryl-[protein] + ATP = O-phospho-L-seryl-[protein] + ADP + H(+)</text>
        <dbReference type="Rhea" id="RHEA:17989"/>
        <dbReference type="Rhea" id="RHEA-COMP:9863"/>
        <dbReference type="Rhea" id="RHEA-COMP:11604"/>
        <dbReference type="ChEBI" id="CHEBI:15378"/>
        <dbReference type="ChEBI" id="CHEBI:29999"/>
        <dbReference type="ChEBI" id="CHEBI:30616"/>
        <dbReference type="ChEBI" id="CHEBI:83421"/>
        <dbReference type="ChEBI" id="CHEBI:456216"/>
        <dbReference type="EC" id="2.7.11.1"/>
    </reaction>
</comment>
<feature type="domain" description="Protein kinase" evidence="15">
    <location>
        <begin position="39"/>
        <end position="289"/>
    </location>
</feature>
<organism evidence="16 17">
    <name type="scientific">Ditylenchus dipsaci</name>
    <dbReference type="NCBI Taxonomy" id="166011"/>
    <lineage>
        <taxon>Eukaryota</taxon>
        <taxon>Metazoa</taxon>
        <taxon>Ecdysozoa</taxon>
        <taxon>Nematoda</taxon>
        <taxon>Chromadorea</taxon>
        <taxon>Rhabditida</taxon>
        <taxon>Tylenchina</taxon>
        <taxon>Tylenchomorpha</taxon>
        <taxon>Sphaerularioidea</taxon>
        <taxon>Anguinidae</taxon>
        <taxon>Anguininae</taxon>
        <taxon>Ditylenchus</taxon>
    </lineage>
</organism>
<evidence type="ECO:0000256" key="3">
    <source>
        <dbReference type="ARBA" id="ARBA00016885"/>
    </source>
</evidence>
<keyword evidence="4 13" id="KW-0723">Serine/threonine-protein kinase</keyword>